<protein>
    <submittedName>
        <fullName evidence="1">Uncharacterized protein</fullName>
    </submittedName>
</protein>
<dbReference type="EMBL" id="RCMG01001269">
    <property type="protein sequence ID" value="KAG2831681.1"/>
    <property type="molecule type" value="Genomic_DNA"/>
</dbReference>
<evidence type="ECO:0000313" key="2">
    <source>
        <dbReference type="Proteomes" id="UP000735874"/>
    </source>
</evidence>
<sequence>MMLQCISDDEEDIPRTECIWWQIQRGCKRQKSVDGETWETTPRIGMDV</sequence>
<accession>A0A8T0YAA0</accession>
<organism evidence="1 2">
    <name type="scientific">Phytophthora cactorum</name>
    <dbReference type="NCBI Taxonomy" id="29920"/>
    <lineage>
        <taxon>Eukaryota</taxon>
        <taxon>Sar</taxon>
        <taxon>Stramenopiles</taxon>
        <taxon>Oomycota</taxon>
        <taxon>Peronosporomycetes</taxon>
        <taxon>Peronosporales</taxon>
        <taxon>Peronosporaceae</taxon>
        <taxon>Phytophthora</taxon>
    </lineage>
</organism>
<reference evidence="1" key="1">
    <citation type="submission" date="2018-10" db="EMBL/GenBank/DDBJ databases">
        <title>Effector identification in a new, highly contiguous assembly of the strawberry crown rot pathogen Phytophthora cactorum.</title>
        <authorList>
            <person name="Armitage A.D."/>
            <person name="Nellist C.F."/>
            <person name="Bates H."/>
            <person name="Vickerstaff R.J."/>
            <person name="Harrison R.J."/>
        </authorList>
    </citation>
    <scope>NUCLEOTIDE SEQUENCE</scope>
    <source>
        <strain evidence="1">15-7</strain>
    </source>
</reference>
<dbReference type="AlphaFoldDB" id="A0A8T0YAA0"/>
<gene>
    <name evidence="1" type="ORF">PC113_g20891</name>
</gene>
<comment type="caution">
    <text evidence="1">The sequence shown here is derived from an EMBL/GenBank/DDBJ whole genome shotgun (WGS) entry which is preliminary data.</text>
</comment>
<dbReference type="Proteomes" id="UP000735874">
    <property type="component" value="Unassembled WGS sequence"/>
</dbReference>
<name>A0A8T0YAA0_9STRA</name>
<evidence type="ECO:0000313" key="1">
    <source>
        <dbReference type="EMBL" id="KAG2831681.1"/>
    </source>
</evidence>
<proteinExistence type="predicted"/>